<dbReference type="SUPFAM" id="SSF52833">
    <property type="entry name" value="Thioredoxin-like"/>
    <property type="match status" value="1"/>
</dbReference>
<dbReference type="GO" id="GO:0004602">
    <property type="term" value="F:glutathione peroxidase activity"/>
    <property type="evidence" value="ECO:0007669"/>
    <property type="project" value="UniProtKB-EC"/>
</dbReference>
<dbReference type="PANTHER" id="PTHR11592">
    <property type="entry name" value="GLUTATHIONE PEROXIDASE"/>
    <property type="match status" value="1"/>
</dbReference>
<dbReference type="PANTHER" id="PTHR11592:SF78">
    <property type="entry name" value="GLUTATHIONE PEROXIDASE"/>
    <property type="match status" value="1"/>
</dbReference>
<dbReference type="Gene3D" id="3.40.30.10">
    <property type="entry name" value="Glutaredoxin"/>
    <property type="match status" value="1"/>
</dbReference>
<evidence type="ECO:0000313" key="7">
    <source>
        <dbReference type="Proteomes" id="UP001257739"/>
    </source>
</evidence>
<dbReference type="PRINTS" id="PR01011">
    <property type="entry name" value="GLUTPROXDASE"/>
</dbReference>
<evidence type="ECO:0000256" key="4">
    <source>
        <dbReference type="RuleBase" id="RU000499"/>
    </source>
</evidence>
<keyword evidence="2 4" id="KW-0575">Peroxidase</keyword>
<protein>
    <recommendedName>
        <fullName evidence="4">Glutathione peroxidase</fullName>
    </recommendedName>
</protein>
<comment type="similarity">
    <text evidence="1 4">Belongs to the glutathione peroxidase family.</text>
</comment>
<dbReference type="PIRSF" id="PIRSF000303">
    <property type="entry name" value="Glutathion_perox"/>
    <property type="match status" value="1"/>
</dbReference>
<dbReference type="Pfam" id="PF00255">
    <property type="entry name" value="GSHPx"/>
    <property type="match status" value="1"/>
</dbReference>
<evidence type="ECO:0000259" key="5">
    <source>
        <dbReference type="PROSITE" id="PS51352"/>
    </source>
</evidence>
<dbReference type="CDD" id="cd00340">
    <property type="entry name" value="GSH_Peroxidase"/>
    <property type="match status" value="1"/>
</dbReference>
<dbReference type="Proteomes" id="UP001257739">
    <property type="component" value="Unassembled WGS sequence"/>
</dbReference>
<dbReference type="PROSITE" id="PS51352">
    <property type="entry name" value="THIOREDOXIN_2"/>
    <property type="match status" value="1"/>
</dbReference>
<dbReference type="RefSeq" id="WP_309968215.1">
    <property type="nucleotide sequence ID" value="NZ_JAVDWH010000001.1"/>
</dbReference>
<keyword evidence="7" id="KW-1185">Reference proteome</keyword>
<accession>A0ABU1UMP1</accession>
<comment type="caution">
    <text evidence="6">The sequence shown here is derived from an EMBL/GenBank/DDBJ whole genome shotgun (WGS) entry which is preliminary data.</text>
</comment>
<evidence type="ECO:0000313" key="6">
    <source>
        <dbReference type="EMBL" id="MDR7086419.1"/>
    </source>
</evidence>
<dbReference type="EMBL" id="JAVDWH010000001">
    <property type="protein sequence ID" value="MDR7086419.1"/>
    <property type="molecule type" value="Genomic_DNA"/>
</dbReference>
<dbReference type="InterPro" id="IPR013766">
    <property type="entry name" value="Thioredoxin_domain"/>
</dbReference>
<name>A0ABU1UMP1_9ACTN</name>
<dbReference type="PROSITE" id="PS00460">
    <property type="entry name" value="GLUTATHIONE_PEROXID_1"/>
    <property type="match status" value="1"/>
</dbReference>
<dbReference type="PROSITE" id="PS51355">
    <property type="entry name" value="GLUTATHIONE_PEROXID_3"/>
    <property type="match status" value="1"/>
</dbReference>
<gene>
    <name evidence="6" type="ORF">J2X11_001258</name>
</gene>
<evidence type="ECO:0000256" key="1">
    <source>
        <dbReference type="ARBA" id="ARBA00006926"/>
    </source>
</evidence>
<organism evidence="6 7">
    <name type="scientific">Aeromicrobium panaciterrae</name>
    <dbReference type="NCBI Taxonomy" id="363861"/>
    <lineage>
        <taxon>Bacteria</taxon>
        <taxon>Bacillati</taxon>
        <taxon>Actinomycetota</taxon>
        <taxon>Actinomycetes</taxon>
        <taxon>Propionibacteriales</taxon>
        <taxon>Nocardioidaceae</taxon>
        <taxon>Aeromicrobium</taxon>
    </lineage>
</organism>
<evidence type="ECO:0000256" key="3">
    <source>
        <dbReference type="ARBA" id="ARBA00023002"/>
    </source>
</evidence>
<reference evidence="6 7" key="1">
    <citation type="submission" date="2023-07" db="EMBL/GenBank/DDBJ databases">
        <title>Sorghum-associated microbial communities from plants grown in Nebraska, USA.</title>
        <authorList>
            <person name="Schachtman D."/>
        </authorList>
    </citation>
    <scope>NUCLEOTIDE SEQUENCE [LARGE SCALE GENOMIC DNA]</scope>
    <source>
        <strain evidence="6 7">BE248</strain>
    </source>
</reference>
<evidence type="ECO:0000256" key="2">
    <source>
        <dbReference type="ARBA" id="ARBA00022559"/>
    </source>
</evidence>
<dbReference type="InterPro" id="IPR000889">
    <property type="entry name" value="Glutathione_peroxidase"/>
</dbReference>
<dbReference type="InterPro" id="IPR029759">
    <property type="entry name" value="GPX_AS"/>
</dbReference>
<sequence length="160" mass="17609">MTTAHDFSANAIDGTEQLLSDYKGKVLLVVNVATHCGLTPQFKGLERVYQEYVDRGLVVLGFPCDQFAGQNPGDDAETGAFCEKNYGVTFPLFSEIQVNGKDAHPLYKWLKKEKGGVGPSAIKWNFTKFLVDTEGNVVKRYSSTTAPEDIKSDIEALLPE</sequence>
<keyword evidence="3 4" id="KW-0560">Oxidoreductase</keyword>
<dbReference type="InterPro" id="IPR036249">
    <property type="entry name" value="Thioredoxin-like_sf"/>
</dbReference>
<feature type="domain" description="Thioredoxin" evidence="5">
    <location>
        <begin position="1"/>
        <end position="159"/>
    </location>
</feature>
<proteinExistence type="inferred from homology"/>